<organism evidence="1 2">
    <name type="scientific">Auriscalpium vulgare</name>
    <dbReference type="NCBI Taxonomy" id="40419"/>
    <lineage>
        <taxon>Eukaryota</taxon>
        <taxon>Fungi</taxon>
        <taxon>Dikarya</taxon>
        <taxon>Basidiomycota</taxon>
        <taxon>Agaricomycotina</taxon>
        <taxon>Agaricomycetes</taxon>
        <taxon>Russulales</taxon>
        <taxon>Auriscalpiaceae</taxon>
        <taxon>Auriscalpium</taxon>
    </lineage>
</organism>
<gene>
    <name evidence="1" type="ORF">FA95DRAFT_1505463</name>
</gene>
<protein>
    <submittedName>
        <fullName evidence="1">Uncharacterized protein</fullName>
    </submittedName>
</protein>
<reference evidence="1" key="1">
    <citation type="submission" date="2021-02" db="EMBL/GenBank/DDBJ databases">
        <authorList>
            <consortium name="DOE Joint Genome Institute"/>
            <person name="Ahrendt S."/>
            <person name="Looney B.P."/>
            <person name="Miyauchi S."/>
            <person name="Morin E."/>
            <person name="Drula E."/>
            <person name="Courty P.E."/>
            <person name="Chicoki N."/>
            <person name="Fauchery L."/>
            <person name="Kohler A."/>
            <person name="Kuo A."/>
            <person name="Labutti K."/>
            <person name="Pangilinan J."/>
            <person name="Lipzen A."/>
            <person name="Riley R."/>
            <person name="Andreopoulos W."/>
            <person name="He G."/>
            <person name="Johnson J."/>
            <person name="Barry K.W."/>
            <person name="Grigoriev I.V."/>
            <person name="Nagy L."/>
            <person name="Hibbett D."/>
            <person name="Henrissat B."/>
            <person name="Matheny P.B."/>
            <person name="Labbe J."/>
            <person name="Martin F."/>
        </authorList>
    </citation>
    <scope>NUCLEOTIDE SEQUENCE</scope>
    <source>
        <strain evidence="1">FP105234-sp</strain>
    </source>
</reference>
<reference evidence="1" key="2">
    <citation type="journal article" date="2022" name="New Phytol.">
        <title>Evolutionary transition to the ectomycorrhizal habit in the genomes of a hyperdiverse lineage of mushroom-forming fungi.</title>
        <authorList>
            <person name="Looney B."/>
            <person name="Miyauchi S."/>
            <person name="Morin E."/>
            <person name="Drula E."/>
            <person name="Courty P.E."/>
            <person name="Kohler A."/>
            <person name="Kuo A."/>
            <person name="LaButti K."/>
            <person name="Pangilinan J."/>
            <person name="Lipzen A."/>
            <person name="Riley R."/>
            <person name="Andreopoulos W."/>
            <person name="He G."/>
            <person name="Johnson J."/>
            <person name="Nolan M."/>
            <person name="Tritt A."/>
            <person name="Barry K.W."/>
            <person name="Grigoriev I.V."/>
            <person name="Nagy L.G."/>
            <person name="Hibbett D."/>
            <person name="Henrissat B."/>
            <person name="Matheny P.B."/>
            <person name="Labbe J."/>
            <person name="Martin F.M."/>
        </authorList>
    </citation>
    <scope>NUCLEOTIDE SEQUENCE</scope>
    <source>
        <strain evidence="1">FP105234-sp</strain>
    </source>
</reference>
<name>A0ACB8R4Q5_9AGAM</name>
<evidence type="ECO:0000313" key="1">
    <source>
        <dbReference type="EMBL" id="KAI0038536.1"/>
    </source>
</evidence>
<keyword evidence="2" id="KW-1185">Reference proteome</keyword>
<evidence type="ECO:0000313" key="2">
    <source>
        <dbReference type="Proteomes" id="UP000814033"/>
    </source>
</evidence>
<proteinExistence type="predicted"/>
<comment type="caution">
    <text evidence="1">The sequence shown here is derived from an EMBL/GenBank/DDBJ whole genome shotgun (WGS) entry which is preliminary data.</text>
</comment>
<dbReference type="EMBL" id="MU276472">
    <property type="protein sequence ID" value="KAI0038536.1"/>
    <property type="molecule type" value="Genomic_DNA"/>
</dbReference>
<sequence>MASPEPRALEPPSIHTAQAGEATTEVAEATFHGDGANGKLPSIYFRCLAHCNLGTTLAEGAIIFDHPTPPLAHDVLVEASPHWFWRIILLLTSWLHVHYHLPHLGCILLLKVLRRIFVALGALQRDDKVPETLTTTFRRLGLVDTFEIHPVCVQCHRIFPPDVSTTARCSHCNEPLFNNMPAVPATQSGRATPKLQCPQNPLSSSLVRFLWQDDNEQLCDEWRRRARTAGKKSCIQDGEVWNTLPGPDGRPFFENTDGRPHSDELRIGITLGFDGFGYERSQQSGSHSSGALSSAIANLPTHLKYRPRNLQLYGLTPGPKEFTSDELQVFMANYVTDLLKLYDEGIFIKTPLYPAGCRIRVILVAVCCDHPAMCRVCGFGDHRKEEGFCSRCHIAHKDLRSRAGMKIDGFQPRSGQDHREKAAAYAELDDPKEREAFFKEHSARYFELSRLPYFDPVRMTVFDPMHNILLGIVKTHWYNSWVQTKALRERTAKVPRELDQIHNYLRAFEMPSWVARLPQQVGYPAGGSLSADEWKGMATVYGPLVIPFIWDEWYPAAVADNARKIAVWRKREDARIRRIASGKAKQEDMTAEPKPRQRMLHGDDDNFLKLAAFLKVILGLAMENLDFSDDARELLQDYLFGFYEVRAIAYTRHPDDIKPNHHWVTHIFDQLRDYGPVYGFWTFIFERLNKVLKSYSTNNHSGGEIEVTFMRAFVRDATLRQMVRLIDSCFLSVDLCGLS</sequence>
<dbReference type="Proteomes" id="UP000814033">
    <property type="component" value="Unassembled WGS sequence"/>
</dbReference>
<accession>A0ACB8R4Q5</accession>